<keyword evidence="3" id="KW-1185">Reference proteome</keyword>
<sequence length="83" mass="9269">MLVPYSALLQLPSDTLNNLIKEFLFTQMEDGSFAALDDAAMSTAIRQCQQALSRNELVVEYSEEDESIAIRHKDNTLATSTED</sequence>
<evidence type="ECO:0008006" key="4">
    <source>
        <dbReference type="Google" id="ProtNLM"/>
    </source>
</evidence>
<dbReference type="SUPFAM" id="SSF118001">
    <property type="entry name" value="YehU-like"/>
    <property type="match status" value="1"/>
</dbReference>
<dbReference type="Gene3D" id="1.10.10.610">
    <property type="entry name" value="YehU-like"/>
    <property type="match status" value="1"/>
</dbReference>
<organism evidence="2 3">
    <name type="scientific">Shewanella algidipiscicola</name>
    <dbReference type="NCBI Taxonomy" id="614070"/>
    <lineage>
        <taxon>Bacteria</taxon>
        <taxon>Pseudomonadati</taxon>
        <taxon>Pseudomonadota</taxon>
        <taxon>Gammaproteobacteria</taxon>
        <taxon>Alteromonadales</taxon>
        <taxon>Shewanellaceae</taxon>
        <taxon>Shewanella</taxon>
    </lineage>
</organism>
<evidence type="ECO:0000256" key="1">
    <source>
        <dbReference type="ARBA" id="ARBA00006450"/>
    </source>
</evidence>
<evidence type="ECO:0000313" key="2">
    <source>
        <dbReference type="EMBL" id="GIU45189.1"/>
    </source>
</evidence>
<gene>
    <name evidence="2" type="ORF">TUM4630_12650</name>
</gene>
<dbReference type="Proteomes" id="UP000761574">
    <property type="component" value="Unassembled WGS sequence"/>
</dbReference>
<dbReference type="InterPro" id="IPR036685">
    <property type="entry name" value="YehU-like_sf"/>
</dbReference>
<dbReference type="EMBL" id="BPFB01000012">
    <property type="protein sequence ID" value="GIU45189.1"/>
    <property type="molecule type" value="Genomic_DNA"/>
</dbReference>
<comment type="similarity">
    <text evidence="1">Belongs to the UPF0270 family.</text>
</comment>
<reference evidence="2 3" key="1">
    <citation type="submission" date="2021-05" db="EMBL/GenBank/DDBJ databases">
        <title>Molecular characterization for Shewanella algae harboring chromosomal blaOXA-55-like strains isolated from clinical and environment sample.</title>
        <authorList>
            <person name="Ohama Y."/>
            <person name="Aoki K."/>
            <person name="Harada S."/>
            <person name="Moriya K."/>
            <person name="Ishii Y."/>
            <person name="Tateda K."/>
        </authorList>
    </citation>
    <scope>NUCLEOTIDE SEQUENCE [LARGE SCALE GENOMIC DNA]</scope>
    <source>
        <strain evidence="2 3">LMG 23746</strain>
    </source>
</reference>
<protein>
    <recommendedName>
        <fullName evidence="4">YheU family protein</fullName>
    </recommendedName>
</protein>
<comment type="caution">
    <text evidence="2">The sequence shown here is derived from an EMBL/GenBank/DDBJ whole genome shotgun (WGS) entry which is preliminary data.</text>
</comment>
<proteinExistence type="inferred from homology"/>
<accession>A0ABQ4PCL9</accession>
<dbReference type="RefSeq" id="WP_119977599.1">
    <property type="nucleotide sequence ID" value="NZ_BPFB01000012.1"/>
</dbReference>
<dbReference type="InterPro" id="IPR010648">
    <property type="entry name" value="UPF0270"/>
</dbReference>
<name>A0ABQ4PCL9_9GAMM</name>
<evidence type="ECO:0000313" key="3">
    <source>
        <dbReference type="Proteomes" id="UP000761574"/>
    </source>
</evidence>
<dbReference type="Pfam" id="PF06794">
    <property type="entry name" value="UPF0270"/>
    <property type="match status" value="1"/>
</dbReference>